<proteinExistence type="predicted"/>
<name>A0A4R7ZKJ2_9ACTN</name>
<dbReference type="EMBL" id="SODF01000003">
    <property type="protein sequence ID" value="TDW15640.1"/>
    <property type="molecule type" value="Genomic_DNA"/>
</dbReference>
<dbReference type="Proteomes" id="UP000295447">
    <property type="component" value="Unassembled WGS sequence"/>
</dbReference>
<keyword evidence="1" id="KW-0472">Membrane</keyword>
<dbReference type="RefSeq" id="WP_238174681.1">
    <property type="nucleotide sequence ID" value="NZ_SODF01000003.1"/>
</dbReference>
<sequence>MDWVRRRAGWVLGLGLTGALVWTAVVTLSQPNWYDPSEDCTKRLGGDPTAIHTGWFPPSASCVYGDEVRQYMSTTRSVVLSIIGVLLLIVVAAGLILTVRRLTGNAGPVRTADTVDLRKRRITHLAFGALDTAVVFAVVTVLNASAIVFGGLPGGILFVVITLVGLSALCTALDRHMGPLPSSAIESRRRGTIAGAAVFGVVFAATAITGQLPFFRLWSIPVAGVAYAVIAGVQWSRSTTQAQYSG</sequence>
<feature type="transmembrane region" description="Helical" evidence="1">
    <location>
        <begin position="125"/>
        <end position="149"/>
    </location>
</feature>
<protein>
    <submittedName>
        <fullName evidence="2">Uncharacterized protein</fullName>
    </submittedName>
</protein>
<evidence type="ECO:0000256" key="1">
    <source>
        <dbReference type="SAM" id="Phobius"/>
    </source>
</evidence>
<keyword evidence="3" id="KW-1185">Reference proteome</keyword>
<comment type="caution">
    <text evidence="2">The sequence shown here is derived from an EMBL/GenBank/DDBJ whole genome shotgun (WGS) entry which is preliminary data.</text>
</comment>
<reference evidence="2 3" key="1">
    <citation type="submission" date="2019-03" db="EMBL/GenBank/DDBJ databases">
        <title>Genomic Encyclopedia of Type Strains, Phase III (KMG-III): the genomes of soil and plant-associated and newly described type strains.</title>
        <authorList>
            <person name="Whitman W."/>
        </authorList>
    </citation>
    <scope>NUCLEOTIDE SEQUENCE [LARGE SCALE GENOMIC DNA]</scope>
    <source>
        <strain evidence="2 3">VKM Ac-2570</strain>
    </source>
</reference>
<feature type="transmembrane region" description="Helical" evidence="1">
    <location>
        <begin position="78"/>
        <end position="99"/>
    </location>
</feature>
<gene>
    <name evidence="2" type="ORF">EV650_7129</name>
</gene>
<evidence type="ECO:0000313" key="3">
    <source>
        <dbReference type="Proteomes" id="UP000295447"/>
    </source>
</evidence>
<accession>A0A4R7ZKJ2</accession>
<keyword evidence="1" id="KW-1133">Transmembrane helix</keyword>
<feature type="transmembrane region" description="Helical" evidence="1">
    <location>
        <begin position="193"/>
        <end position="212"/>
    </location>
</feature>
<keyword evidence="1" id="KW-0812">Transmembrane</keyword>
<dbReference type="AlphaFoldDB" id="A0A4R7ZKJ2"/>
<feature type="transmembrane region" description="Helical" evidence="1">
    <location>
        <begin position="218"/>
        <end position="236"/>
    </location>
</feature>
<organism evidence="2 3">
    <name type="scientific">Kribbella kalugense</name>
    <dbReference type="NCBI Taxonomy" id="2512221"/>
    <lineage>
        <taxon>Bacteria</taxon>
        <taxon>Bacillati</taxon>
        <taxon>Actinomycetota</taxon>
        <taxon>Actinomycetes</taxon>
        <taxon>Propionibacteriales</taxon>
        <taxon>Kribbellaceae</taxon>
        <taxon>Kribbella</taxon>
    </lineage>
</organism>
<evidence type="ECO:0000313" key="2">
    <source>
        <dbReference type="EMBL" id="TDW15640.1"/>
    </source>
</evidence>
<feature type="transmembrane region" description="Helical" evidence="1">
    <location>
        <begin position="155"/>
        <end position="173"/>
    </location>
</feature>